<dbReference type="PATRIC" id="fig|1122148.6.peg.46"/>
<reference evidence="1 2" key="1">
    <citation type="journal article" date="2015" name="Genome Announc.">
        <title>Expanding the biotechnology potential of lactobacilli through comparative genomics of 213 strains and associated genera.</title>
        <authorList>
            <person name="Sun Z."/>
            <person name="Harris H.M."/>
            <person name="McCann A."/>
            <person name="Guo C."/>
            <person name="Argimon S."/>
            <person name="Zhang W."/>
            <person name="Yang X."/>
            <person name="Jeffery I.B."/>
            <person name="Cooney J.C."/>
            <person name="Kagawa T.F."/>
            <person name="Liu W."/>
            <person name="Song Y."/>
            <person name="Salvetti E."/>
            <person name="Wrobel A."/>
            <person name="Rasinkangas P."/>
            <person name="Parkhill J."/>
            <person name="Rea M.C."/>
            <person name="O'Sullivan O."/>
            <person name="Ritari J."/>
            <person name="Douillard F.P."/>
            <person name="Paul Ross R."/>
            <person name="Yang R."/>
            <person name="Briner A.E."/>
            <person name="Felis G.E."/>
            <person name="de Vos W.M."/>
            <person name="Barrangou R."/>
            <person name="Klaenhammer T.R."/>
            <person name="Caufield P.W."/>
            <person name="Cui Y."/>
            <person name="Zhang H."/>
            <person name="O'Toole P.W."/>
        </authorList>
    </citation>
    <scope>NUCLEOTIDE SEQUENCE [LARGE SCALE GENOMIC DNA]</scope>
    <source>
        <strain evidence="1 2">DSM 20690</strain>
    </source>
</reference>
<comment type="caution">
    <text evidence="1">The sequence shown here is derived from an EMBL/GenBank/DDBJ whole genome shotgun (WGS) entry which is preliminary data.</text>
</comment>
<dbReference type="Proteomes" id="UP000051565">
    <property type="component" value="Unassembled WGS sequence"/>
</dbReference>
<evidence type="ECO:0008006" key="3">
    <source>
        <dbReference type="Google" id="ProtNLM"/>
    </source>
</evidence>
<accession>A0A0R2JTX3</accession>
<protein>
    <recommendedName>
        <fullName evidence="3">Nucleotidyltransferase</fullName>
    </recommendedName>
</protein>
<dbReference type="STRING" id="53444.AYR59_01125"/>
<dbReference type="EMBL" id="JQBT01000010">
    <property type="protein sequence ID" value="KRN80467.1"/>
    <property type="molecule type" value="Genomic_DNA"/>
</dbReference>
<keyword evidence="2" id="KW-1185">Reference proteome</keyword>
<name>A0A0R2JTX3_9LACO</name>
<evidence type="ECO:0000313" key="1">
    <source>
        <dbReference type="EMBL" id="KRN80467.1"/>
    </source>
</evidence>
<organism evidence="1 2">
    <name type="scientific">Fructilactobacillus lindneri DSM 20690 = JCM 11027</name>
    <dbReference type="NCBI Taxonomy" id="1122148"/>
    <lineage>
        <taxon>Bacteria</taxon>
        <taxon>Bacillati</taxon>
        <taxon>Bacillota</taxon>
        <taxon>Bacilli</taxon>
        <taxon>Lactobacillales</taxon>
        <taxon>Lactobacillaceae</taxon>
        <taxon>Fructilactobacillus</taxon>
    </lineage>
</organism>
<evidence type="ECO:0000313" key="2">
    <source>
        <dbReference type="Proteomes" id="UP000051565"/>
    </source>
</evidence>
<sequence length="275" mass="32765">MKMKKLNQQEKRAVEELKDYLSASKCQYFLAYETGSQLVGLANEHSDVDFYVFYVPTKLEILTQSMSREQFVQLDNCEVKLVAIPEMFHLVEQGDPNVIETFFQAPLLQSQHIDGHKIDNQLANLAEVFYQNRNLLPYLSNGLFIKSCLWMMRKNIRKLRPSKHYLGNGTFGKTLFEYLKEYKYASKFLHQSQKRQVAETEKIFFPNEKEIAQLKKYKNMHNFDKHAKQQVLNKYDYKKLRQDYRIAKNRHVFSRNDKMMREVLQQLVAETPVYY</sequence>
<proteinExistence type="predicted"/>
<gene>
    <name evidence="1" type="ORF">IV52_GL000041</name>
</gene>
<dbReference type="AlphaFoldDB" id="A0A0R2JTX3"/>